<feature type="non-terminal residue" evidence="1">
    <location>
        <position position="84"/>
    </location>
</feature>
<gene>
    <name evidence="1" type="ORF">F5876DRAFT_7652</name>
</gene>
<name>A0ACC1TUJ5_9AGAR</name>
<organism evidence="1 2">
    <name type="scientific">Lentinula aff. lateritia</name>
    <dbReference type="NCBI Taxonomy" id="2804960"/>
    <lineage>
        <taxon>Eukaryota</taxon>
        <taxon>Fungi</taxon>
        <taxon>Dikarya</taxon>
        <taxon>Basidiomycota</taxon>
        <taxon>Agaricomycotina</taxon>
        <taxon>Agaricomycetes</taxon>
        <taxon>Agaricomycetidae</taxon>
        <taxon>Agaricales</taxon>
        <taxon>Marasmiineae</taxon>
        <taxon>Omphalotaceae</taxon>
        <taxon>Lentinula</taxon>
    </lineage>
</organism>
<dbReference type="Proteomes" id="UP001163835">
    <property type="component" value="Unassembled WGS sequence"/>
</dbReference>
<reference evidence="1" key="1">
    <citation type="submission" date="2022-09" db="EMBL/GenBank/DDBJ databases">
        <title>A Global Phylogenomic Analysis of the Shiitake Genus Lentinula.</title>
        <authorList>
            <consortium name="DOE Joint Genome Institute"/>
            <person name="Sierra-Patev S."/>
            <person name="Min B."/>
            <person name="Naranjo-Ortiz M."/>
            <person name="Looney B."/>
            <person name="Konkel Z."/>
            <person name="Slot J.C."/>
            <person name="Sakamoto Y."/>
            <person name="Steenwyk J.L."/>
            <person name="Rokas A."/>
            <person name="Carro J."/>
            <person name="Camarero S."/>
            <person name="Ferreira P."/>
            <person name="Molpeceres G."/>
            <person name="Ruiz-Duenas F.J."/>
            <person name="Serrano A."/>
            <person name="Henrissat B."/>
            <person name="Drula E."/>
            <person name="Hughes K.W."/>
            <person name="Mata J.L."/>
            <person name="Ishikawa N.K."/>
            <person name="Vargas-Isla R."/>
            <person name="Ushijima S."/>
            <person name="Smith C.A."/>
            <person name="Ahrendt S."/>
            <person name="Andreopoulos W."/>
            <person name="He G."/>
            <person name="Labutti K."/>
            <person name="Lipzen A."/>
            <person name="Ng V."/>
            <person name="Riley R."/>
            <person name="Sandor L."/>
            <person name="Barry K."/>
            <person name="Martinez A.T."/>
            <person name="Xiao Y."/>
            <person name="Gibbons J.G."/>
            <person name="Terashima K."/>
            <person name="Grigoriev I.V."/>
            <person name="Hibbett D.S."/>
        </authorList>
    </citation>
    <scope>NUCLEOTIDE SEQUENCE</scope>
    <source>
        <strain evidence="1">TMI1499</strain>
    </source>
</reference>
<keyword evidence="2" id="KW-1185">Reference proteome</keyword>
<sequence>MPSPSTFGFGYNSFVGPMNPGGVTAQQKHLSSSSSTYYNQPLLPPGKSDLEILENLKERIKKGQHEFFRATPMPELLAGLYLGP</sequence>
<dbReference type="EMBL" id="MU795222">
    <property type="protein sequence ID" value="KAJ3808445.1"/>
    <property type="molecule type" value="Genomic_DNA"/>
</dbReference>
<evidence type="ECO:0000313" key="2">
    <source>
        <dbReference type="Proteomes" id="UP001163835"/>
    </source>
</evidence>
<protein>
    <submittedName>
        <fullName evidence="1">Uncharacterized protein</fullName>
    </submittedName>
</protein>
<accession>A0ACC1TUJ5</accession>
<comment type="caution">
    <text evidence="1">The sequence shown here is derived from an EMBL/GenBank/DDBJ whole genome shotgun (WGS) entry which is preliminary data.</text>
</comment>
<evidence type="ECO:0000313" key="1">
    <source>
        <dbReference type="EMBL" id="KAJ3808445.1"/>
    </source>
</evidence>
<proteinExistence type="predicted"/>